<name>A0A1Y6B8W6_9PROT</name>
<evidence type="ECO:0000256" key="1">
    <source>
        <dbReference type="SAM" id="Phobius"/>
    </source>
</evidence>
<feature type="transmembrane region" description="Helical" evidence="1">
    <location>
        <begin position="206"/>
        <end position="223"/>
    </location>
</feature>
<feature type="transmembrane region" description="Helical" evidence="1">
    <location>
        <begin position="461"/>
        <end position="480"/>
    </location>
</feature>
<evidence type="ECO:0000313" key="3">
    <source>
        <dbReference type="Proteomes" id="UP000192917"/>
    </source>
</evidence>
<protein>
    <recommendedName>
        <fullName evidence="4">4-amino-4-deoxy-L-arabinose transferase</fullName>
    </recommendedName>
</protein>
<sequence length="752" mass="82393">MSEPRPTPSVPGWPVAPIAPFALLAALPVLAVAVVGQSEKAEMAGYLLLLVFGPFAAALLWAWLDQRLGPSTWARRAERIVQLAACLLLILALGGLVRQATGVPLLGPLLVVALTAFLAGALLTAARGLPARLDDRLARLDRWTVPLLLGSLALFCAIYAPLYPDRPQVSAFFEWLTERPLFPILLLAAWPLAFLAPRLPPLRRGPFAWGLLALCLILALLLFDDGLFRAYDHFVPYVGPALHARRGGVPMVEVYSQYGLLPWVVLSAAFERLPETFGAAAFVVRLFTLAWFVTFLLTVHRLVRDKGVCLLLAAIGLIWAITFHEKVFNLNGLPSTQGYRYLLPALVVLWMAWAEHWRWRGLGLLVLTVVASLWSIEDLLFSAGPVGAAAVLTALRARTPRPLLRDGAILLGGLLAGQGALALYLAAAYGRMPDYRPYFELVSSFEPGSVSHWSVPIPREYGLWIPVALAFFVPLALAARDALAGRDDHPRASSLVPASVLGIGAVSYFVGRSTSTTLGLALLPFLTVALVGLDALLERWRETPRSQLRLERLLVALAVASVVAFSLERFARPYRADQGNATLLRECFDAAGCAPQAVARRLAAGIAQRPSEVDETDPVQFQMQGTGLAARVRDLRLLLDRDFPGRNRIPALIDSKRLYFLGVALFAQSDRWYFWPVSSSLNDMDAPLLRRAILESSDALGPGDLLLVDRERESLLSIWQEAWQRIASRCTLERVDSGAFYDVLALRSCRAP</sequence>
<evidence type="ECO:0008006" key="4">
    <source>
        <dbReference type="Google" id="ProtNLM"/>
    </source>
</evidence>
<feature type="transmembrane region" description="Helical" evidence="1">
    <location>
        <begin position="277"/>
        <end position="299"/>
    </location>
</feature>
<feature type="transmembrane region" description="Helical" evidence="1">
    <location>
        <begin position="12"/>
        <end position="37"/>
    </location>
</feature>
<feature type="transmembrane region" description="Helical" evidence="1">
    <location>
        <begin position="181"/>
        <end position="199"/>
    </location>
</feature>
<keyword evidence="3" id="KW-1185">Reference proteome</keyword>
<keyword evidence="1" id="KW-0472">Membrane</keyword>
<dbReference type="AlphaFoldDB" id="A0A1Y6B8W6"/>
<keyword evidence="1" id="KW-1133">Transmembrane helix</keyword>
<accession>A0A1Y6B8W6</accession>
<feature type="transmembrane region" description="Helical" evidence="1">
    <location>
        <begin position="80"/>
        <end position="97"/>
    </location>
</feature>
<dbReference type="RefSeq" id="WP_143596148.1">
    <property type="nucleotide sequence ID" value="NZ_FWZX01000002.1"/>
</dbReference>
<feature type="transmembrane region" description="Helical" evidence="1">
    <location>
        <begin position="409"/>
        <end position="429"/>
    </location>
</feature>
<feature type="transmembrane region" description="Helical" evidence="1">
    <location>
        <begin position="492"/>
        <end position="511"/>
    </location>
</feature>
<dbReference type="Proteomes" id="UP000192917">
    <property type="component" value="Unassembled WGS sequence"/>
</dbReference>
<feature type="transmembrane region" description="Helical" evidence="1">
    <location>
        <begin position="517"/>
        <end position="537"/>
    </location>
</feature>
<gene>
    <name evidence="2" type="ORF">SAMN05428998_102229</name>
</gene>
<keyword evidence="1" id="KW-0812">Transmembrane</keyword>
<feature type="transmembrane region" description="Helical" evidence="1">
    <location>
        <begin position="43"/>
        <end position="64"/>
    </location>
</feature>
<feature type="transmembrane region" description="Helical" evidence="1">
    <location>
        <begin position="549"/>
        <end position="567"/>
    </location>
</feature>
<feature type="transmembrane region" description="Helical" evidence="1">
    <location>
        <begin position="380"/>
        <end position="397"/>
    </location>
</feature>
<dbReference type="STRING" id="560819.SAMN05428998_102229"/>
<feature type="transmembrane region" description="Helical" evidence="1">
    <location>
        <begin position="143"/>
        <end position="161"/>
    </location>
</feature>
<reference evidence="2 3" key="1">
    <citation type="submission" date="2017-04" db="EMBL/GenBank/DDBJ databases">
        <authorList>
            <person name="Afonso C.L."/>
            <person name="Miller P.J."/>
            <person name="Scott M.A."/>
            <person name="Spackman E."/>
            <person name="Goraichik I."/>
            <person name="Dimitrov K.M."/>
            <person name="Suarez D.L."/>
            <person name="Swayne D.E."/>
        </authorList>
    </citation>
    <scope>NUCLEOTIDE SEQUENCE [LARGE SCALE GENOMIC DNA]</scope>
    <source>
        <strain evidence="2 3">USBA 355</strain>
    </source>
</reference>
<proteinExistence type="predicted"/>
<feature type="transmembrane region" description="Helical" evidence="1">
    <location>
        <begin position="306"/>
        <end position="323"/>
    </location>
</feature>
<feature type="transmembrane region" description="Helical" evidence="1">
    <location>
        <begin position="103"/>
        <end position="123"/>
    </location>
</feature>
<dbReference type="EMBL" id="FWZX01000002">
    <property type="protein sequence ID" value="SME98965.1"/>
    <property type="molecule type" value="Genomic_DNA"/>
</dbReference>
<organism evidence="2 3">
    <name type="scientific">Tistlia consotensis USBA 355</name>
    <dbReference type="NCBI Taxonomy" id="560819"/>
    <lineage>
        <taxon>Bacteria</taxon>
        <taxon>Pseudomonadati</taxon>
        <taxon>Pseudomonadota</taxon>
        <taxon>Alphaproteobacteria</taxon>
        <taxon>Rhodospirillales</taxon>
        <taxon>Rhodovibrionaceae</taxon>
        <taxon>Tistlia</taxon>
    </lineage>
</organism>
<evidence type="ECO:0000313" key="2">
    <source>
        <dbReference type="EMBL" id="SME98965.1"/>
    </source>
</evidence>